<dbReference type="SUPFAM" id="SSF111278">
    <property type="entry name" value="SSo0622-like"/>
    <property type="match status" value="1"/>
</dbReference>
<accession>A0A087T7D6</accession>
<organism evidence="13 14">
    <name type="scientific">Stegodyphus mimosarum</name>
    <name type="common">African social velvet spider</name>
    <dbReference type="NCBI Taxonomy" id="407821"/>
    <lineage>
        <taxon>Eukaryota</taxon>
        <taxon>Metazoa</taxon>
        <taxon>Ecdysozoa</taxon>
        <taxon>Arthropoda</taxon>
        <taxon>Chelicerata</taxon>
        <taxon>Arachnida</taxon>
        <taxon>Araneae</taxon>
        <taxon>Araneomorphae</taxon>
        <taxon>Entelegynae</taxon>
        <taxon>Eresoidea</taxon>
        <taxon>Eresidae</taxon>
        <taxon>Stegodyphus</taxon>
    </lineage>
</organism>
<gene>
    <name evidence="13" type="ORF">X975_20257</name>
</gene>
<evidence type="ECO:0000256" key="7">
    <source>
        <dbReference type="ARBA" id="ARBA00022691"/>
    </source>
</evidence>
<evidence type="ECO:0000259" key="12">
    <source>
        <dbReference type="Pfam" id="PF02676"/>
    </source>
</evidence>
<evidence type="ECO:0000256" key="2">
    <source>
        <dbReference type="ARBA" id="ARBA00008569"/>
    </source>
</evidence>
<dbReference type="EMBL" id="KK113780">
    <property type="protein sequence ID" value="KFM61025.1"/>
    <property type="molecule type" value="Genomic_DNA"/>
</dbReference>
<dbReference type="EC" id="2.1.1.282" evidence="3"/>
<evidence type="ECO:0000256" key="5">
    <source>
        <dbReference type="ARBA" id="ARBA00022603"/>
    </source>
</evidence>
<comment type="similarity">
    <text evidence="2">Belongs to the TYW3 family.</text>
</comment>
<keyword evidence="14" id="KW-1185">Reference proteome</keyword>
<dbReference type="Proteomes" id="UP000054359">
    <property type="component" value="Unassembled WGS sequence"/>
</dbReference>
<reference evidence="13 14" key="1">
    <citation type="submission" date="2013-11" db="EMBL/GenBank/DDBJ databases">
        <title>Genome sequencing of Stegodyphus mimosarum.</title>
        <authorList>
            <person name="Bechsgaard J."/>
        </authorList>
    </citation>
    <scope>NUCLEOTIDE SEQUENCE [LARGE SCALE GENOMIC DNA]</scope>
</reference>
<dbReference type="GO" id="GO:0032259">
    <property type="term" value="P:methylation"/>
    <property type="evidence" value="ECO:0007669"/>
    <property type="project" value="UniProtKB-KW"/>
</dbReference>
<dbReference type="GO" id="GO:0008033">
    <property type="term" value="P:tRNA processing"/>
    <property type="evidence" value="ECO:0007669"/>
    <property type="project" value="UniProtKB-KW"/>
</dbReference>
<dbReference type="Pfam" id="PF02676">
    <property type="entry name" value="TYW3"/>
    <property type="match status" value="1"/>
</dbReference>
<dbReference type="PANTHER" id="PTHR48418">
    <property type="entry name" value="TRNA WYBUTOSINE-SYNTHESIZING PROTEIN 3"/>
    <property type="match status" value="1"/>
</dbReference>
<evidence type="ECO:0000256" key="10">
    <source>
        <dbReference type="ARBA" id="ARBA00030554"/>
    </source>
</evidence>
<evidence type="ECO:0000256" key="11">
    <source>
        <dbReference type="ARBA" id="ARBA00049202"/>
    </source>
</evidence>
<dbReference type="Gene3D" id="3.30.1960.10">
    <property type="entry name" value="tRNA wybutosine-synthesizing-like"/>
    <property type="match status" value="1"/>
</dbReference>
<dbReference type="STRING" id="407821.A0A087T7D6"/>
<evidence type="ECO:0000256" key="1">
    <source>
        <dbReference type="ARBA" id="ARBA00004797"/>
    </source>
</evidence>
<name>A0A087T7D6_STEMI</name>
<sequence>MDFSTRKELLLKKVDLSKKGSIDSRITELVNFINSLDNYVTTSSCSGRAIVFTNTNKKK</sequence>
<comment type="function">
    <text evidence="9">Probable S-adenosyl-L-methionine-dependent methyltransferase that acts as a component of the wybutosine biosynthesis pathway. Wybutosine is a hyper modified guanosine with a tricyclic base found at the 3'-position adjacent to the anticodon of eukaryotic phenylalanine tRNA.</text>
</comment>
<dbReference type="InterPro" id="IPR003827">
    <property type="entry name" value="tRNA_yW-synthesising"/>
</dbReference>
<keyword evidence="7" id="KW-0949">S-adenosyl-L-methionine</keyword>
<keyword evidence="5" id="KW-0489">Methyltransferase</keyword>
<evidence type="ECO:0000256" key="9">
    <source>
        <dbReference type="ARBA" id="ARBA00025378"/>
    </source>
</evidence>
<feature type="non-terminal residue" evidence="13">
    <location>
        <position position="59"/>
    </location>
</feature>
<comment type="pathway">
    <text evidence="1">tRNA modification; wybutosine-tRNA(Phe) biosynthesis.</text>
</comment>
<feature type="domain" description="tRNA wybutosine-synthesizing protein" evidence="12">
    <location>
        <begin position="8"/>
        <end position="55"/>
    </location>
</feature>
<dbReference type="InterPro" id="IPR036602">
    <property type="entry name" value="tRNA_yW-synthesising-like_sf"/>
</dbReference>
<evidence type="ECO:0000256" key="3">
    <source>
        <dbReference type="ARBA" id="ARBA00012750"/>
    </source>
</evidence>
<evidence type="ECO:0000256" key="8">
    <source>
        <dbReference type="ARBA" id="ARBA00022694"/>
    </source>
</evidence>
<dbReference type="GO" id="GO:0008168">
    <property type="term" value="F:methyltransferase activity"/>
    <property type="evidence" value="ECO:0007669"/>
    <property type="project" value="UniProtKB-KW"/>
</dbReference>
<dbReference type="OrthoDB" id="263283at2759"/>
<dbReference type="AlphaFoldDB" id="A0A087T7D6"/>
<evidence type="ECO:0000313" key="13">
    <source>
        <dbReference type="EMBL" id="KFM61025.1"/>
    </source>
</evidence>
<protein>
    <recommendedName>
        <fullName evidence="4">tRNA wybutosine-synthesizing protein 3 homolog</fullName>
        <ecNumber evidence="3">2.1.1.282</ecNumber>
    </recommendedName>
    <alternativeName>
        <fullName evidence="10">tRNA(Phe) 7-((3-amino-3-carboxypropyl)-4-demethylwyosine(37)-N(4))-methyltransferase</fullName>
    </alternativeName>
</protein>
<evidence type="ECO:0000256" key="4">
    <source>
        <dbReference type="ARBA" id="ARBA00016536"/>
    </source>
</evidence>
<proteinExistence type="inferred from homology"/>
<dbReference type="PANTHER" id="PTHR48418:SF1">
    <property type="entry name" value="TRNA WYBUTOSINE-SYNTHESIZING PROTEIN 3"/>
    <property type="match status" value="1"/>
</dbReference>
<comment type="catalytic activity">
    <reaction evidence="11">
        <text>4-demethyl-7-[(3S)-3-amino-3-carboxypropyl]wyosine(37) in tRNA(Phe) + S-adenosyl-L-methionine = 7-[(3S)-3-amino-3-carboxypropyl]wyosine(37) in tRNA(Phe) + S-adenosyl-L-homocysteine + H(+)</text>
        <dbReference type="Rhea" id="RHEA:36635"/>
        <dbReference type="Rhea" id="RHEA-COMP:10378"/>
        <dbReference type="Rhea" id="RHEA-COMP:10379"/>
        <dbReference type="ChEBI" id="CHEBI:15378"/>
        <dbReference type="ChEBI" id="CHEBI:57856"/>
        <dbReference type="ChEBI" id="CHEBI:59789"/>
        <dbReference type="ChEBI" id="CHEBI:73543"/>
        <dbReference type="ChEBI" id="CHEBI:73550"/>
        <dbReference type="EC" id="2.1.1.282"/>
    </reaction>
</comment>
<keyword evidence="8" id="KW-0819">tRNA processing</keyword>
<evidence type="ECO:0000256" key="6">
    <source>
        <dbReference type="ARBA" id="ARBA00022679"/>
    </source>
</evidence>
<evidence type="ECO:0000313" key="14">
    <source>
        <dbReference type="Proteomes" id="UP000054359"/>
    </source>
</evidence>
<keyword evidence="6" id="KW-0808">Transferase</keyword>
<dbReference type="UniPathway" id="UPA00375"/>